<dbReference type="EMBL" id="AP019309">
    <property type="protein sequence ID" value="BBH27916.1"/>
    <property type="molecule type" value="Genomic_DNA"/>
</dbReference>
<dbReference type="Proteomes" id="UP000268059">
    <property type="component" value="Chromosome"/>
</dbReference>
<dbReference type="AlphaFoldDB" id="A0A3G9JBH2"/>
<dbReference type="Pfam" id="PF14270">
    <property type="entry name" value="DUF4358"/>
    <property type="match status" value="1"/>
</dbReference>
<dbReference type="InterPro" id="IPR025648">
    <property type="entry name" value="DUF4358"/>
</dbReference>
<keyword evidence="2" id="KW-1185">Reference proteome</keyword>
<evidence type="ECO:0008006" key="3">
    <source>
        <dbReference type="Google" id="ProtNLM"/>
    </source>
</evidence>
<name>A0A3G9JBH2_9FIRM</name>
<evidence type="ECO:0000313" key="1">
    <source>
        <dbReference type="EMBL" id="BBH27916.1"/>
    </source>
</evidence>
<dbReference type="OrthoDB" id="1828164at2"/>
<evidence type="ECO:0000313" key="2">
    <source>
        <dbReference type="Proteomes" id="UP000268059"/>
    </source>
</evidence>
<dbReference type="RefSeq" id="WP_125120592.1">
    <property type="nucleotide sequence ID" value="NZ_AP019309.1"/>
</dbReference>
<organism evidence="1 2">
    <name type="scientific">Intestinibaculum porci</name>
    <dbReference type="NCBI Taxonomy" id="2487118"/>
    <lineage>
        <taxon>Bacteria</taxon>
        <taxon>Bacillati</taxon>
        <taxon>Bacillota</taxon>
        <taxon>Erysipelotrichia</taxon>
        <taxon>Erysipelotrichales</taxon>
        <taxon>Erysipelotrichaceae</taxon>
        <taxon>Intestinibaculum</taxon>
    </lineage>
</organism>
<dbReference type="InParanoid" id="A0A3G9JBH2"/>
<proteinExistence type="predicted"/>
<gene>
    <name evidence="1" type="ORF">SG0102_28500</name>
</gene>
<accession>A0A3G9JBH2</accession>
<protein>
    <recommendedName>
        <fullName evidence="3">DUF4358 domain-containing protein</fullName>
    </recommendedName>
</protein>
<reference evidence="1 2" key="1">
    <citation type="submission" date="2018-11" db="EMBL/GenBank/DDBJ databases">
        <title>Novel Erysipelotrichaceae bacterium isolated from small intestine of a swine.</title>
        <authorList>
            <person name="Kim J.S."/>
            <person name="Choe H."/>
            <person name="Lee Y.R."/>
            <person name="Kim K.M."/>
            <person name="Park D.S."/>
        </authorList>
    </citation>
    <scope>NUCLEOTIDE SEQUENCE [LARGE SCALE GENOMIC DNA]</scope>
    <source>
        <strain evidence="1 2">SG0102</strain>
    </source>
</reference>
<dbReference type="KEGG" id="ebm:SG0102_28500"/>
<sequence>MIRRSLIYRALKVVLVIILAIVLFQSLAAKRMSHTSFPNMEKTMMKVVNTSQTKAGNSQIVRRLYSLNPEDYDGIMLYYPSSTMSANELLVVKLKSMKQQDLVVDCIKTRNQTQKNSFKGYGATQTKLLENSITEVRGNYILYVVDEHAATIRDTFVKAL</sequence>